<evidence type="ECO:0000313" key="18">
    <source>
        <dbReference type="Proteomes" id="UP000298390"/>
    </source>
</evidence>
<feature type="compositionally biased region" description="Basic and acidic residues" evidence="14">
    <location>
        <begin position="115"/>
        <end position="133"/>
    </location>
</feature>
<feature type="domain" description="Integrase catalytic" evidence="16">
    <location>
        <begin position="274"/>
        <end position="433"/>
    </location>
</feature>
<dbReference type="GO" id="GO:0004190">
    <property type="term" value="F:aspartic-type endopeptidase activity"/>
    <property type="evidence" value="ECO:0007669"/>
    <property type="project" value="UniProtKB-KW"/>
</dbReference>
<evidence type="ECO:0000256" key="8">
    <source>
        <dbReference type="ARBA" id="ARBA00022908"/>
    </source>
</evidence>
<dbReference type="GO" id="GO:0006338">
    <property type="term" value="P:chromatin remodeling"/>
    <property type="evidence" value="ECO:0007669"/>
    <property type="project" value="UniProtKB-ARBA"/>
</dbReference>
<dbReference type="InterPro" id="IPR036397">
    <property type="entry name" value="RNaseH_sf"/>
</dbReference>
<feature type="domain" description="Chromo" evidence="15">
    <location>
        <begin position="591"/>
        <end position="649"/>
    </location>
</feature>
<protein>
    <submittedName>
        <fullName evidence="17">Uncharacterized protein</fullName>
    </submittedName>
</protein>
<dbReference type="GO" id="GO:0003887">
    <property type="term" value="F:DNA-directed DNA polymerase activity"/>
    <property type="evidence" value="ECO:0007669"/>
    <property type="project" value="UniProtKB-KW"/>
</dbReference>
<dbReference type="PANTHER" id="PTHR37984:SF5">
    <property type="entry name" value="PROTEIN NYNRIN-LIKE"/>
    <property type="match status" value="1"/>
</dbReference>
<keyword evidence="11" id="KW-0238">DNA-binding</keyword>
<keyword evidence="10" id="KW-0239">DNA-directed DNA polymerase</keyword>
<organism evidence="17 18">
    <name type="scientific">Rhodofomes roseus</name>
    <dbReference type="NCBI Taxonomy" id="34475"/>
    <lineage>
        <taxon>Eukaryota</taxon>
        <taxon>Fungi</taxon>
        <taxon>Dikarya</taxon>
        <taxon>Basidiomycota</taxon>
        <taxon>Agaricomycotina</taxon>
        <taxon>Agaricomycetes</taxon>
        <taxon>Polyporales</taxon>
        <taxon>Rhodofomes</taxon>
    </lineage>
</organism>
<keyword evidence="2" id="KW-0645">Protease</keyword>
<dbReference type="Pfam" id="PF17921">
    <property type="entry name" value="Integrase_H2C2"/>
    <property type="match status" value="1"/>
</dbReference>
<dbReference type="GO" id="GO:0003677">
    <property type="term" value="F:DNA binding"/>
    <property type="evidence" value="ECO:0007669"/>
    <property type="project" value="UniProtKB-KW"/>
</dbReference>
<evidence type="ECO:0000256" key="10">
    <source>
        <dbReference type="ARBA" id="ARBA00022932"/>
    </source>
</evidence>
<dbReference type="GO" id="GO:0046872">
    <property type="term" value="F:metal ion binding"/>
    <property type="evidence" value="ECO:0007669"/>
    <property type="project" value="UniProtKB-KW"/>
</dbReference>
<reference evidence="17 18" key="1">
    <citation type="submission" date="2019-01" db="EMBL/GenBank/DDBJ databases">
        <title>Genome sequencing of the rare red list fungi Fomitopsis rosea.</title>
        <authorList>
            <person name="Buettner E."/>
            <person name="Kellner H."/>
        </authorList>
    </citation>
    <scope>NUCLEOTIDE SEQUENCE [LARGE SCALE GENOMIC DNA]</scope>
    <source>
        <strain evidence="17 18">DSM 105464</strain>
    </source>
</reference>
<comment type="caution">
    <text evidence="17">The sequence shown here is derived from an EMBL/GenBank/DDBJ whole genome shotgun (WGS) entry which is preliminary data.</text>
</comment>
<dbReference type="Pfam" id="PF00385">
    <property type="entry name" value="Chromo"/>
    <property type="match status" value="1"/>
</dbReference>
<evidence type="ECO:0000256" key="14">
    <source>
        <dbReference type="SAM" id="MobiDB-lite"/>
    </source>
</evidence>
<dbReference type="InterPro" id="IPR001584">
    <property type="entry name" value="Integrase_cat-core"/>
</dbReference>
<accession>A0A4Y9XWX4</accession>
<evidence type="ECO:0000256" key="9">
    <source>
        <dbReference type="ARBA" id="ARBA00022918"/>
    </source>
</evidence>
<dbReference type="STRING" id="34475.A0A4Y9XWX4"/>
<keyword evidence="7" id="KW-0694">RNA-binding</keyword>
<dbReference type="InterPro" id="IPR000953">
    <property type="entry name" value="Chromo/chromo_shadow_dom"/>
</dbReference>
<name>A0A4Y9XWX4_9APHY</name>
<dbReference type="SUPFAM" id="SSF54160">
    <property type="entry name" value="Chromo domain-like"/>
    <property type="match status" value="1"/>
</dbReference>
<evidence type="ECO:0000256" key="7">
    <source>
        <dbReference type="ARBA" id="ARBA00022884"/>
    </source>
</evidence>
<keyword evidence="10" id="KW-0808">Transferase</keyword>
<evidence type="ECO:0000256" key="1">
    <source>
        <dbReference type="ARBA" id="ARBA00004123"/>
    </source>
</evidence>
<evidence type="ECO:0000256" key="3">
    <source>
        <dbReference type="ARBA" id="ARBA00022723"/>
    </source>
</evidence>
<evidence type="ECO:0000256" key="2">
    <source>
        <dbReference type="ARBA" id="ARBA00022670"/>
    </source>
</evidence>
<dbReference type="AlphaFoldDB" id="A0A4Y9XWX4"/>
<dbReference type="GO" id="GO:0006310">
    <property type="term" value="P:DNA recombination"/>
    <property type="evidence" value="ECO:0007669"/>
    <property type="project" value="UniProtKB-KW"/>
</dbReference>
<dbReference type="PROSITE" id="PS50994">
    <property type="entry name" value="INTEGRASE"/>
    <property type="match status" value="1"/>
</dbReference>
<dbReference type="InterPro" id="IPR050951">
    <property type="entry name" value="Retrovirus_Pol_polyprotein"/>
</dbReference>
<evidence type="ECO:0000259" key="15">
    <source>
        <dbReference type="PROSITE" id="PS50013"/>
    </source>
</evidence>
<dbReference type="InterPro" id="IPR023779">
    <property type="entry name" value="Chromodomain_CS"/>
</dbReference>
<comment type="subcellular location">
    <subcellularLocation>
        <location evidence="1">Nucleus</location>
    </subcellularLocation>
</comment>
<dbReference type="InterPro" id="IPR041588">
    <property type="entry name" value="Integrase_H2C2"/>
</dbReference>
<dbReference type="InterPro" id="IPR012337">
    <property type="entry name" value="RNaseH-like_sf"/>
</dbReference>
<keyword evidence="4" id="KW-0064">Aspartyl protease</keyword>
<evidence type="ECO:0000256" key="11">
    <source>
        <dbReference type="ARBA" id="ARBA00023125"/>
    </source>
</evidence>
<proteinExistence type="predicted"/>
<dbReference type="CDD" id="cd00024">
    <property type="entry name" value="CD_CSD"/>
    <property type="match status" value="1"/>
</dbReference>
<dbReference type="GO" id="GO:0006508">
    <property type="term" value="P:proteolysis"/>
    <property type="evidence" value="ECO:0007669"/>
    <property type="project" value="UniProtKB-KW"/>
</dbReference>
<dbReference type="PROSITE" id="PS00598">
    <property type="entry name" value="CHROMO_1"/>
    <property type="match status" value="1"/>
</dbReference>
<sequence>MAAAAAIINNWEDILDVSPASTPFCNQTHDDSGLSVGGAYQEESQSMIELPICSSENSDADHLVNVNAGEGPPRITLDKSAVPVSTRFKGQRRPQVFTKRTRPKSSPTSTPIPEPVHHEEHDVRDPYEPKDDLSTPTALIELSKEYRNKFVEGYAEDEFFKTKWKRASEPGLEKFAGQCFFTDSSGLLYMRTGSDPARLCVPRKEVFPLIARLHDSPYESAHEGPAKLALRINSRFFWPTLRKDVRDYAMSCDICQKTKVDRRAKAGLLRPNPVPDRPFEWISFDLITGLPNSDGFDAAFVVVDRCSKFGLFIPCNGTLNTVDFAHLFILNVIFWFGIPDHIISDRDGRWISEFWRAVAEELDIHLCLSSSHHPQHDGQTEIVNQRLETMLRAYVQGDRQGWAKWLPALAHAYNSSIHSATGYSPYFLLYGFEPKGTMDFIGHTNRYEQRPLLVSEKATEFVMNMELHRQRARDAIAMAQEQSARQYNEGRRVETFPVGTCVLVNPHSLELVDVKGTGKKLVQRMLGPFAVIEQVNPLVYRLAMPSTYPMNPVINIEHLRRYREPDLISTDVRRPILPDPRNSELLAIEEYEVESIVSWRRNKYRSNRLEFLVRWKGFSPIHDTWEPAAHLRNAHKILKEYRDHHDLTR</sequence>
<dbReference type="GO" id="GO:0003964">
    <property type="term" value="F:RNA-directed DNA polymerase activity"/>
    <property type="evidence" value="ECO:0007669"/>
    <property type="project" value="UniProtKB-KW"/>
</dbReference>
<dbReference type="PROSITE" id="PS50013">
    <property type="entry name" value="CHROMO_2"/>
    <property type="match status" value="1"/>
</dbReference>
<dbReference type="Gene3D" id="1.10.340.70">
    <property type="match status" value="1"/>
</dbReference>
<dbReference type="SMART" id="SM00298">
    <property type="entry name" value="CHROMO"/>
    <property type="match status" value="1"/>
</dbReference>
<evidence type="ECO:0000259" key="16">
    <source>
        <dbReference type="PROSITE" id="PS50994"/>
    </source>
</evidence>
<dbReference type="InterPro" id="IPR056924">
    <property type="entry name" value="SH3_Tf2-1"/>
</dbReference>
<evidence type="ECO:0000256" key="12">
    <source>
        <dbReference type="ARBA" id="ARBA00023172"/>
    </source>
</evidence>
<keyword evidence="6" id="KW-0460">Magnesium</keyword>
<evidence type="ECO:0000313" key="17">
    <source>
        <dbReference type="EMBL" id="TFY53089.1"/>
    </source>
</evidence>
<dbReference type="PANTHER" id="PTHR37984">
    <property type="entry name" value="PROTEIN CBG26694"/>
    <property type="match status" value="1"/>
</dbReference>
<evidence type="ECO:0000256" key="6">
    <source>
        <dbReference type="ARBA" id="ARBA00022842"/>
    </source>
</evidence>
<evidence type="ECO:0000256" key="5">
    <source>
        <dbReference type="ARBA" id="ARBA00022801"/>
    </source>
</evidence>
<dbReference type="SUPFAM" id="SSF53098">
    <property type="entry name" value="Ribonuclease H-like"/>
    <property type="match status" value="1"/>
</dbReference>
<dbReference type="Gene3D" id="2.40.50.40">
    <property type="match status" value="1"/>
</dbReference>
<feature type="region of interest" description="Disordered" evidence="14">
    <location>
        <begin position="68"/>
        <end position="134"/>
    </location>
</feature>
<keyword evidence="9" id="KW-0695">RNA-directed DNA polymerase</keyword>
<dbReference type="GO" id="GO:0015074">
    <property type="term" value="P:DNA integration"/>
    <property type="evidence" value="ECO:0007669"/>
    <property type="project" value="UniProtKB-KW"/>
</dbReference>
<dbReference type="GO" id="GO:0003723">
    <property type="term" value="F:RNA binding"/>
    <property type="evidence" value="ECO:0007669"/>
    <property type="project" value="UniProtKB-KW"/>
</dbReference>
<keyword evidence="10" id="KW-0548">Nucleotidyltransferase</keyword>
<dbReference type="Pfam" id="PF24626">
    <property type="entry name" value="SH3_Tf2-1"/>
    <property type="match status" value="1"/>
</dbReference>
<dbReference type="GO" id="GO:0005634">
    <property type="term" value="C:nucleus"/>
    <property type="evidence" value="ECO:0007669"/>
    <property type="project" value="UniProtKB-SubCell"/>
</dbReference>
<dbReference type="EMBL" id="SEKV01000873">
    <property type="protein sequence ID" value="TFY53089.1"/>
    <property type="molecule type" value="Genomic_DNA"/>
</dbReference>
<gene>
    <name evidence="17" type="ORF">EVJ58_g9647</name>
</gene>
<evidence type="ECO:0000256" key="13">
    <source>
        <dbReference type="ARBA" id="ARBA00023242"/>
    </source>
</evidence>
<dbReference type="InterPro" id="IPR023780">
    <property type="entry name" value="Chromo_domain"/>
</dbReference>
<keyword evidence="12" id="KW-0233">DNA recombination</keyword>
<evidence type="ECO:0000256" key="4">
    <source>
        <dbReference type="ARBA" id="ARBA00022750"/>
    </source>
</evidence>
<dbReference type="InterPro" id="IPR016197">
    <property type="entry name" value="Chromo-like_dom_sf"/>
</dbReference>
<keyword evidence="8" id="KW-0229">DNA integration</keyword>
<dbReference type="Proteomes" id="UP000298390">
    <property type="component" value="Unassembled WGS sequence"/>
</dbReference>
<keyword evidence="5" id="KW-0378">Hydrolase</keyword>
<keyword evidence="3" id="KW-0479">Metal-binding</keyword>
<keyword evidence="13" id="KW-0539">Nucleus</keyword>
<dbReference type="Gene3D" id="3.30.420.10">
    <property type="entry name" value="Ribonuclease H-like superfamily/Ribonuclease H"/>
    <property type="match status" value="1"/>
</dbReference>